<dbReference type="OMA" id="IQFPWTN"/>
<keyword evidence="9" id="KW-1185">Reference proteome</keyword>
<dbReference type="InterPro" id="IPR037185">
    <property type="entry name" value="EmrE-like"/>
</dbReference>
<keyword evidence="3 6" id="KW-0812">Transmembrane</keyword>
<dbReference type="AlphaFoldDB" id="A0A7N1A759"/>
<feature type="transmembrane region" description="Helical" evidence="6">
    <location>
        <begin position="213"/>
        <end position="234"/>
    </location>
</feature>
<evidence type="ECO:0000313" key="8">
    <source>
        <dbReference type="EnsemblPlants" id="Kaladp0100s0052.1.v1.1"/>
    </source>
</evidence>
<keyword evidence="5 6" id="KW-0472">Membrane</keyword>
<dbReference type="GO" id="GO:0016020">
    <property type="term" value="C:membrane"/>
    <property type="evidence" value="ECO:0007669"/>
    <property type="project" value="UniProtKB-SubCell"/>
</dbReference>
<feature type="domain" description="EamA" evidence="7">
    <location>
        <begin position="183"/>
        <end position="322"/>
    </location>
</feature>
<feature type="transmembrane region" description="Helical" evidence="6">
    <location>
        <begin position="44"/>
        <end position="61"/>
    </location>
</feature>
<feature type="transmembrane region" description="Helical" evidence="6">
    <location>
        <begin position="279"/>
        <end position="299"/>
    </location>
</feature>
<dbReference type="Proteomes" id="UP000594263">
    <property type="component" value="Unplaced"/>
</dbReference>
<name>A0A7N1A759_KALFE</name>
<feature type="transmembrane region" description="Helical" evidence="6">
    <location>
        <begin position="305"/>
        <end position="323"/>
    </location>
</feature>
<reference evidence="8" key="1">
    <citation type="submission" date="2021-01" db="UniProtKB">
        <authorList>
            <consortium name="EnsemblPlants"/>
        </authorList>
    </citation>
    <scope>IDENTIFICATION</scope>
</reference>
<protein>
    <recommendedName>
        <fullName evidence="6">WAT1-related protein</fullName>
    </recommendedName>
</protein>
<comment type="subcellular location">
    <subcellularLocation>
        <location evidence="1 6">Membrane</location>
        <topology evidence="1 6">Multi-pass membrane protein</topology>
    </subcellularLocation>
</comment>
<evidence type="ECO:0000256" key="4">
    <source>
        <dbReference type="ARBA" id="ARBA00022989"/>
    </source>
</evidence>
<dbReference type="InterPro" id="IPR000620">
    <property type="entry name" value="EamA_dom"/>
</dbReference>
<evidence type="ECO:0000313" key="9">
    <source>
        <dbReference type="Proteomes" id="UP000594263"/>
    </source>
</evidence>
<accession>A0A7N1A759</accession>
<dbReference type="InterPro" id="IPR030184">
    <property type="entry name" value="WAT1-related"/>
</dbReference>
<dbReference type="Pfam" id="PF00892">
    <property type="entry name" value="EamA"/>
    <property type="match status" value="2"/>
</dbReference>
<dbReference type="GO" id="GO:0022857">
    <property type="term" value="F:transmembrane transporter activity"/>
    <property type="evidence" value="ECO:0007669"/>
    <property type="project" value="InterPro"/>
</dbReference>
<feature type="transmembrane region" description="Helical" evidence="6">
    <location>
        <begin position="246"/>
        <end position="267"/>
    </location>
</feature>
<dbReference type="EnsemblPlants" id="Kaladp0100s0052.1.v1.1">
    <property type="protein sequence ID" value="Kaladp0100s0052.1.v1.1"/>
    <property type="gene ID" value="Kaladp0100s0052.v1.1"/>
</dbReference>
<evidence type="ECO:0000256" key="3">
    <source>
        <dbReference type="ARBA" id="ARBA00022692"/>
    </source>
</evidence>
<evidence type="ECO:0000259" key="7">
    <source>
        <dbReference type="Pfam" id="PF00892"/>
    </source>
</evidence>
<evidence type="ECO:0000256" key="1">
    <source>
        <dbReference type="ARBA" id="ARBA00004141"/>
    </source>
</evidence>
<evidence type="ECO:0000256" key="6">
    <source>
        <dbReference type="RuleBase" id="RU363077"/>
    </source>
</evidence>
<dbReference type="SUPFAM" id="SSF103481">
    <property type="entry name" value="Multidrug resistance efflux transporter EmrE"/>
    <property type="match status" value="2"/>
</dbReference>
<evidence type="ECO:0000256" key="5">
    <source>
        <dbReference type="ARBA" id="ARBA00023136"/>
    </source>
</evidence>
<feature type="transmembrane region" description="Helical" evidence="6">
    <location>
        <begin position="134"/>
        <end position="154"/>
    </location>
</feature>
<sequence>MAGERLRKLKPFAAMIFLQFGTAGNALIAKAALNQGMNHYSFVVYRYAVAAIVFSPFAYLFERKVRPSMTLSMFSKIVLLSLLEPVIDQNLYYLGMKYTTATFAAAMCNVLPAITFLFAWIFKFEKVSIRKLHSQAKILGTIVTVGGAMILTLIKGPVIEMFWTKGETGHNAAASSEHSELVKGALLIVIGLFCWSSFVILQAHTLKSFPAGLSLTSLICLMGSLEGAAVALVAERGNTAIWAIRFDIKLLAAIYGGIVNSGVAYYVQSIVIKDRGPVFSTSFSPLGLIIITIFGSVMLGEQLHLGGAIGAIVIVSGLYLVIWGKRKDLMSTSCDHQLPVDAQKPCSETKVAEMTEGNVTQSDEAV</sequence>
<feature type="domain" description="EamA" evidence="7">
    <location>
        <begin position="18"/>
        <end position="151"/>
    </location>
</feature>
<comment type="similarity">
    <text evidence="2 6">Belongs to the drug/metabolite transporter (DMT) superfamily. Plant drug/metabolite exporter (P-DME) (TC 2.A.7.4) family.</text>
</comment>
<dbReference type="Gramene" id="Kaladp0100s0052.1.v1.1">
    <property type="protein sequence ID" value="Kaladp0100s0052.1.v1.1"/>
    <property type="gene ID" value="Kaladp0100s0052.v1.1"/>
</dbReference>
<evidence type="ECO:0000256" key="2">
    <source>
        <dbReference type="ARBA" id="ARBA00007635"/>
    </source>
</evidence>
<feature type="transmembrane region" description="Helical" evidence="6">
    <location>
        <begin position="101"/>
        <end position="122"/>
    </location>
</feature>
<feature type="transmembrane region" description="Helical" evidence="6">
    <location>
        <begin position="181"/>
        <end position="201"/>
    </location>
</feature>
<organism evidence="8 9">
    <name type="scientific">Kalanchoe fedtschenkoi</name>
    <name type="common">Lavender scallops</name>
    <name type="synonym">South American air plant</name>
    <dbReference type="NCBI Taxonomy" id="63787"/>
    <lineage>
        <taxon>Eukaryota</taxon>
        <taxon>Viridiplantae</taxon>
        <taxon>Streptophyta</taxon>
        <taxon>Embryophyta</taxon>
        <taxon>Tracheophyta</taxon>
        <taxon>Spermatophyta</taxon>
        <taxon>Magnoliopsida</taxon>
        <taxon>eudicotyledons</taxon>
        <taxon>Gunneridae</taxon>
        <taxon>Pentapetalae</taxon>
        <taxon>Saxifragales</taxon>
        <taxon>Crassulaceae</taxon>
        <taxon>Kalanchoe</taxon>
    </lineage>
</organism>
<dbReference type="PANTHER" id="PTHR31218">
    <property type="entry name" value="WAT1-RELATED PROTEIN"/>
    <property type="match status" value="1"/>
</dbReference>
<keyword evidence="4 6" id="KW-1133">Transmembrane helix</keyword>
<proteinExistence type="inferred from homology"/>